<evidence type="ECO:0000256" key="9">
    <source>
        <dbReference type="ARBA" id="ARBA00023136"/>
    </source>
</evidence>
<feature type="domain" description="Porin" evidence="12">
    <location>
        <begin position="9"/>
        <end position="364"/>
    </location>
</feature>
<evidence type="ECO:0000256" key="5">
    <source>
        <dbReference type="ARBA" id="ARBA00022692"/>
    </source>
</evidence>
<dbReference type="CDD" id="cd00342">
    <property type="entry name" value="gram_neg_porins"/>
    <property type="match status" value="1"/>
</dbReference>
<feature type="chain" id="PRO_5045765508" evidence="11">
    <location>
        <begin position="20"/>
        <end position="391"/>
    </location>
</feature>
<evidence type="ECO:0000256" key="8">
    <source>
        <dbReference type="ARBA" id="ARBA00023114"/>
    </source>
</evidence>
<gene>
    <name evidence="13" type="ORF">QU481_20855</name>
</gene>
<dbReference type="PANTHER" id="PTHR34501:SF9">
    <property type="entry name" value="MAJOR OUTER MEMBRANE PROTEIN P.IA"/>
    <property type="match status" value="1"/>
</dbReference>
<evidence type="ECO:0000259" key="12">
    <source>
        <dbReference type="Pfam" id="PF13609"/>
    </source>
</evidence>
<keyword evidence="10" id="KW-0998">Cell outer membrane</keyword>
<organism evidence="13 14">
    <name type="scientific">Crenobacter oryzisoli</name>
    <dbReference type="NCBI Taxonomy" id="3056844"/>
    <lineage>
        <taxon>Bacteria</taxon>
        <taxon>Pseudomonadati</taxon>
        <taxon>Pseudomonadota</taxon>
        <taxon>Betaproteobacteria</taxon>
        <taxon>Neisseriales</taxon>
        <taxon>Neisseriaceae</taxon>
        <taxon>Crenobacter</taxon>
    </lineage>
</organism>
<dbReference type="Gene3D" id="2.40.160.10">
    <property type="entry name" value="Porin"/>
    <property type="match status" value="1"/>
</dbReference>
<evidence type="ECO:0000256" key="7">
    <source>
        <dbReference type="ARBA" id="ARBA00023065"/>
    </source>
</evidence>
<dbReference type="InterPro" id="IPR033900">
    <property type="entry name" value="Gram_neg_porin_domain"/>
</dbReference>
<keyword evidence="6 11" id="KW-0732">Signal</keyword>
<feature type="signal peptide" evidence="11">
    <location>
        <begin position="1"/>
        <end position="19"/>
    </location>
</feature>
<sequence length="391" mass="41713">MNKKLIALLLATLPAAAMADVTLYGDIEADVENGKALNYNQQGQNPVNGATFSPALKTVSKIDDTGSYIGFKGNEDLGNGLKAIWQVEQGLNVDGTSGNGSGNFYGGTWATRDTFVGLSSNFGTVKLGHISTYLNSDMEKVDPWIYGAGVNGLGTLTYNDTRLKNAIRYDAPQFVPGLKISAMYGFDETRTLRADGSRSDQGQYAFGLGYENSGFYGDLGYAAERDAGANLNQTAYYWRAEAGYNANNLLVAAAYQQTKTYGSNATFAIQGVGTANVAQDLANVNARINGGDANGDVKQDEAALTVGYTIGAFTPMASFAWGGDVKTNGTKLNDTGYKQWVLGVNYALSKRTNSYISYGQKKYDSGIGNVLNFANGTDKENTVAVGLQHKF</sequence>
<evidence type="ECO:0000256" key="4">
    <source>
        <dbReference type="ARBA" id="ARBA00022452"/>
    </source>
</evidence>
<evidence type="ECO:0000313" key="14">
    <source>
        <dbReference type="Proteomes" id="UP001168540"/>
    </source>
</evidence>
<evidence type="ECO:0000313" key="13">
    <source>
        <dbReference type="EMBL" id="MDN0077287.1"/>
    </source>
</evidence>
<accession>A0ABT7XU37</accession>
<evidence type="ECO:0000256" key="6">
    <source>
        <dbReference type="ARBA" id="ARBA00022729"/>
    </source>
</evidence>
<dbReference type="PRINTS" id="PR00182">
    <property type="entry name" value="ECOLNEIPORIN"/>
</dbReference>
<keyword evidence="5" id="KW-0812">Transmembrane</keyword>
<evidence type="ECO:0000256" key="3">
    <source>
        <dbReference type="ARBA" id="ARBA00022448"/>
    </source>
</evidence>
<dbReference type="InterPro" id="IPR001702">
    <property type="entry name" value="Porin_Gram-ve"/>
</dbReference>
<comment type="caution">
    <text evidence="13">The sequence shown here is derived from an EMBL/GenBank/DDBJ whole genome shotgun (WGS) entry which is preliminary data.</text>
</comment>
<dbReference type="PANTHER" id="PTHR34501">
    <property type="entry name" value="PROTEIN YDDL-RELATED"/>
    <property type="match status" value="1"/>
</dbReference>
<comment type="subcellular location">
    <subcellularLocation>
        <location evidence="1">Cell outer membrane</location>
        <topology evidence="1">Multi-pass membrane protein</topology>
    </subcellularLocation>
</comment>
<keyword evidence="4" id="KW-1134">Transmembrane beta strand</keyword>
<dbReference type="Pfam" id="PF13609">
    <property type="entry name" value="Porin_4"/>
    <property type="match status" value="1"/>
</dbReference>
<evidence type="ECO:0000256" key="2">
    <source>
        <dbReference type="ARBA" id="ARBA00011233"/>
    </source>
</evidence>
<evidence type="ECO:0000256" key="11">
    <source>
        <dbReference type="SAM" id="SignalP"/>
    </source>
</evidence>
<proteinExistence type="predicted"/>
<dbReference type="RefSeq" id="WP_289831935.1">
    <property type="nucleotide sequence ID" value="NZ_JAUEDK010000060.1"/>
</dbReference>
<keyword evidence="7" id="KW-0406">Ion transport</keyword>
<dbReference type="InterPro" id="IPR002299">
    <property type="entry name" value="Porin_Neis"/>
</dbReference>
<dbReference type="SUPFAM" id="SSF56935">
    <property type="entry name" value="Porins"/>
    <property type="match status" value="1"/>
</dbReference>
<name>A0ABT7XU37_9NEIS</name>
<keyword evidence="3" id="KW-0813">Transport</keyword>
<comment type="subunit">
    <text evidence="2">Homotrimer.</text>
</comment>
<dbReference type="PRINTS" id="PR00184">
    <property type="entry name" value="NEISSPPORIN"/>
</dbReference>
<dbReference type="InterPro" id="IPR050298">
    <property type="entry name" value="Gram-neg_bact_OMP"/>
</dbReference>
<reference evidence="13" key="1">
    <citation type="submission" date="2023-06" db="EMBL/GenBank/DDBJ databases">
        <authorList>
            <person name="Zhang S."/>
        </authorList>
    </citation>
    <scope>NUCLEOTIDE SEQUENCE</scope>
    <source>
        <strain evidence="13">SG2303</strain>
    </source>
</reference>
<dbReference type="EMBL" id="JAUEDK010000060">
    <property type="protein sequence ID" value="MDN0077287.1"/>
    <property type="molecule type" value="Genomic_DNA"/>
</dbReference>
<keyword evidence="8" id="KW-0626">Porin</keyword>
<evidence type="ECO:0000256" key="10">
    <source>
        <dbReference type="ARBA" id="ARBA00023237"/>
    </source>
</evidence>
<evidence type="ECO:0000256" key="1">
    <source>
        <dbReference type="ARBA" id="ARBA00004571"/>
    </source>
</evidence>
<keyword evidence="9" id="KW-0472">Membrane</keyword>
<keyword evidence="14" id="KW-1185">Reference proteome</keyword>
<dbReference type="InterPro" id="IPR023614">
    <property type="entry name" value="Porin_dom_sf"/>
</dbReference>
<dbReference type="Proteomes" id="UP001168540">
    <property type="component" value="Unassembled WGS sequence"/>
</dbReference>
<protein>
    <submittedName>
        <fullName evidence="13">Porin</fullName>
    </submittedName>
</protein>